<keyword evidence="5" id="KW-0479">Metal-binding</keyword>
<comment type="caution">
    <text evidence="7">The sequence shown here is derived from an EMBL/GenBank/DDBJ whole genome shotgun (WGS) entry which is preliminary data.</text>
</comment>
<evidence type="ECO:0000313" key="7">
    <source>
        <dbReference type="EMBL" id="KAG9185022.1"/>
    </source>
</evidence>
<evidence type="ECO:0000256" key="2">
    <source>
        <dbReference type="ARBA" id="ARBA00022692"/>
    </source>
</evidence>
<sequence length="268" mass="29638">MASMRKRASCRSLGRRRIYTTSYRDAIVSIASAHTETVNIWSHLLAALWFATNAARFTGAVMCLSSSSTAAVLTYLVATAFCFAWSALYHIFADHTAADFWLRLDHIGIVCAIWASSVSFVELSPGWHSSERWRHILMVTAAATICCMCLSTASLYGNLKQSFRIRTHVIMGSVAAIPALRCWHLHRPGQCMGLLADFVTMIVINGSGGAIYATHFLDERIKKKLGVPGASHQVMHVLAVVGALVYERGLMLAYFQRHKPDEDCPLWG</sequence>
<comment type="subcellular location">
    <subcellularLocation>
        <location evidence="1">Membrane</location>
        <topology evidence="1">Multi-pass membrane protein</topology>
    </subcellularLocation>
</comment>
<protein>
    <submittedName>
        <fullName evidence="7">Uncharacterized protein</fullName>
    </submittedName>
</protein>
<organism evidence="7 8">
    <name type="scientific">Alternaria panax</name>
    <dbReference type="NCBI Taxonomy" id="48097"/>
    <lineage>
        <taxon>Eukaryota</taxon>
        <taxon>Fungi</taxon>
        <taxon>Dikarya</taxon>
        <taxon>Ascomycota</taxon>
        <taxon>Pezizomycotina</taxon>
        <taxon>Dothideomycetes</taxon>
        <taxon>Pleosporomycetidae</taxon>
        <taxon>Pleosporales</taxon>
        <taxon>Pleosporineae</taxon>
        <taxon>Pleosporaceae</taxon>
        <taxon>Alternaria</taxon>
        <taxon>Alternaria sect. Panax</taxon>
    </lineage>
</organism>
<feature type="binding site" evidence="5">
    <location>
        <position position="90"/>
    </location>
    <ligand>
        <name>Zn(2+)</name>
        <dbReference type="ChEBI" id="CHEBI:29105"/>
    </ligand>
</feature>
<evidence type="ECO:0000256" key="5">
    <source>
        <dbReference type="PIRSR" id="PIRSR604254-1"/>
    </source>
</evidence>
<dbReference type="GO" id="GO:0046872">
    <property type="term" value="F:metal ion binding"/>
    <property type="evidence" value="ECO:0007669"/>
    <property type="project" value="UniProtKB-KW"/>
</dbReference>
<feature type="transmembrane region" description="Helical" evidence="6">
    <location>
        <begin position="72"/>
        <end position="92"/>
    </location>
</feature>
<evidence type="ECO:0000256" key="3">
    <source>
        <dbReference type="ARBA" id="ARBA00022989"/>
    </source>
</evidence>
<name>A0AAD4I4I6_9PLEO</name>
<feature type="binding site" evidence="5">
    <location>
        <position position="232"/>
    </location>
    <ligand>
        <name>Zn(2+)</name>
        <dbReference type="ChEBI" id="CHEBI:29105"/>
    </ligand>
</feature>
<evidence type="ECO:0000256" key="1">
    <source>
        <dbReference type="ARBA" id="ARBA00004141"/>
    </source>
</evidence>
<feature type="binding site" evidence="5">
    <location>
        <position position="236"/>
    </location>
    <ligand>
        <name>Zn(2+)</name>
        <dbReference type="ChEBI" id="CHEBI:29105"/>
    </ligand>
</feature>
<feature type="transmembrane region" description="Helical" evidence="6">
    <location>
        <begin position="234"/>
        <end position="255"/>
    </location>
</feature>
<evidence type="ECO:0000256" key="6">
    <source>
        <dbReference type="SAM" id="Phobius"/>
    </source>
</evidence>
<dbReference type="AlphaFoldDB" id="A0AAD4I4I6"/>
<dbReference type="Pfam" id="PF03006">
    <property type="entry name" value="HlyIII"/>
    <property type="match status" value="1"/>
</dbReference>
<dbReference type="GO" id="GO:0038023">
    <property type="term" value="F:signaling receptor activity"/>
    <property type="evidence" value="ECO:0007669"/>
    <property type="project" value="TreeGrafter"/>
</dbReference>
<dbReference type="Proteomes" id="UP001199106">
    <property type="component" value="Unassembled WGS sequence"/>
</dbReference>
<keyword evidence="8" id="KW-1185">Reference proteome</keyword>
<dbReference type="GO" id="GO:0006882">
    <property type="term" value="P:intracellular zinc ion homeostasis"/>
    <property type="evidence" value="ECO:0007669"/>
    <property type="project" value="TreeGrafter"/>
</dbReference>
<proteinExistence type="predicted"/>
<dbReference type="GO" id="GO:0016020">
    <property type="term" value="C:membrane"/>
    <property type="evidence" value="ECO:0007669"/>
    <property type="project" value="UniProtKB-SubCell"/>
</dbReference>
<dbReference type="PANTHER" id="PTHR20855:SF130">
    <property type="entry name" value="HAEMOLYSIN-III FAMILY PROTEIN"/>
    <property type="match status" value="1"/>
</dbReference>
<keyword evidence="3 6" id="KW-1133">Transmembrane helix</keyword>
<keyword evidence="4 6" id="KW-0472">Membrane</keyword>
<dbReference type="EMBL" id="JAANER010000012">
    <property type="protein sequence ID" value="KAG9185022.1"/>
    <property type="molecule type" value="Genomic_DNA"/>
</dbReference>
<keyword evidence="2 6" id="KW-0812">Transmembrane</keyword>
<evidence type="ECO:0000256" key="4">
    <source>
        <dbReference type="ARBA" id="ARBA00023136"/>
    </source>
</evidence>
<accession>A0AAD4I4I6</accession>
<gene>
    <name evidence="7" type="ORF">G6011_00013</name>
</gene>
<dbReference type="PANTHER" id="PTHR20855">
    <property type="entry name" value="ADIPOR/PROGESTIN RECEPTOR-RELATED"/>
    <property type="match status" value="1"/>
</dbReference>
<keyword evidence="5" id="KW-0862">Zinc</keyword>
<dbReference type="InterPro" id="IPR004254">
    <property type="entry name" value="AdipoR/HlyIII-related"/>
</dbReference>
<reference evidence="7" key="1">
    <citation type="submission" date="2021-07" db="EMBL/GenBank/DDBJ databases">
        <title>Genome Resource of American Ginseng Black Spot Pathogen Alternaria panax.</title>
        <authorList>
            <person name="Qiu C."/>
            <person name="Wang W."/>
            <person name="Liu Z."/>
        </authorList>
    </citation>
    <scope>NUCLEOTIDE SEQUENCE</scope>
    <source>
        <strain evidence="7">BNCC115425</strain>
    </source>
</reference>
<evidence type="ECO:0000313" key="8">
    <source>
        <dbReference type="Proteomes" id="UP001199106"/>
    </source>
</evidence>
<feature type="transmembrane region" description="Helical" evidence="6">
    <location>
        <begin position="104"/>
        <end position="124"/>
    </location>
</feature>
<feature type="transmembrane region" description="Helical" evidence="6">
    <location>
        <begin position="195"/>
        <end position="214"/>
    </location>
</feature>
<feature type="transmembrane region" description="Helical" evidence="6">
    <location>
        <begin position="136"/>
        <end position="157"/>
    </location>
</feature>